<evidence type="ECO:0000256" key="1">
    <source>
        <dbReference type="ARBA" id="ARBA00010609"/>
    </source>
</evidence>
<gene>
    <name evidence="3" type="ORF">KI387_031817</name>
</gene>
<dbReference type="Proteomes" id="UP000824469">
    <property type="component" value="Unassembled WGS sequence"/>
</dbReference>
<dbReference type="SUPFAM" id="SSF49503">
    <property type="entry name" value="Cupredoxins"/>
    <property type="match status" value="1"/>
</dbReference>
<dbReference type="InterPro" id="IPR008972">
    <property type="entry name" value="Cupredoxin"/>
</dbReference>
<keyword evidence="4" id="KW-1185">Reference proteome</keyword>
<reference evidence="3 4" key="1">
    <citation type="journal article" date="2021" name="Nat. Plants">
        <title>The Taxus genome provides insights into paclitaxel biosynthesis.</title>
        <authorList>
            <person name="Xiong X."/>
            <person name="Gou J."/>
            <person name="Liao Q."/>
            <person name="Li Y."/>
            <person name="Zhou Q."/>
            <person name="Bi G."/>
            <person name="Li C."/>
            <person name="Du R."/>
            <person name="Wang X."/>
            <person name="Sun T."/>
            <person name="Guo L."/>
            <person name="Liang H."/>
            <person name="Lu P."/>
            <person name="Wu Y."/>
            <person name="Zhang Z."/>
            <person name="Ro D.K."/>
            <person name="Shang Y."/>
            <person name="Huang S."/>
            <person name="Yan J."/>
        </authorList>
    </citation>
    <scope>NUCLEOTIDE SEQUENCE [LARGE SCALE GENOMIC DNA]</scope>
    <source>
        <strain evidence="3">Ta-2019</strain>
    </source>
</reference>
<protein>
    <recommendedName>
        <fullName evidence="2">Plastocyanin-like domain-containing protein</fullName>
    </recommendedName>
</protein>
<evidence type="ECO:0000313" key="3">
    <source>
        <dbReference type="EMBL" id="KAH9287700.1"/>
    </source>
</evidence>
<evidence type="ECO:0000313" key="4">
    <source>
        <dbReference type="Proteomes" id="UP000824469"/>
    </source>
</evidence>
<dbReference type="OMA" id="NITFHWY"/>
<comment type="similarity">
    <text evidence="1">Belongs to the multicopper oxidase family.</text>
</comment>
<organism evidence="3 4">
    <name type="scientific">Taxus chinensis</name>
    <name type="common">Chinese yew</name>
    <name type="synonym">Taxus wallichiana var. chinensis</name>
    <dbReference type="NCBI Taxonomy" id="29808"/>
    <lineage>
        <taxon>Eukaryota</taxon>
        <taxon>Viridiplantae</taxon>
        <taxon>Streptophyta</taxon>
        <taxon>Embryophyta</taxon>
        <taxon>Tracheophyta</taxon>
        <taxon>Spermatophyta</taxon>
        <taxon>Pinopsida</taxon>
        <taxon>Pinidae</taxon>
        <taxon>Conifers II</taxon>
        <taxon>Cupressales</taxon>
        <taxon>Taxaceae</taxon>
        <taxon>Taxus</taxon>
    </lineage>
</organism>
<feature type="domain" description="Plastocyanin-like" evidence="2">
    <location>
        <begin position="2"/>
        <end position="50"/>
    </location>
</feature>
<dbReference type="AlphaFoldDB" id="A0AA38BMM6"/>
<dbReference type="InterPro" id="IPR045087">
    <property type="entry name" value="Cu-oxidase_fam"/>
</dbReference>
<dbReference type="GO" id="GO:0016491">
    <property type="term" value="F:oxidoreductase activity"/>
    <property type="evidence" value="ECO:0007669"/>
    <property type="project" value="TreeGrafter"/>
</dbReference>
<dbReference type="PANTHER" id="PTHR11709:SF417">
    <property type="entry name" value="LACCASE-17"/>
    <property type="match status" value="1"/>
</dbReference>
<feature type="non-terminal residue" evidence="3">
    <location>
        <position position="1"/>
    </location>
</feature>
<accession>A0AA38BMM6</accession>
<dbReference type="GO" id="GO:0005507">
    <property type="term" value="F:copper ion binding"/>
    <property type="evidence" value="ECO:0007669"/>
    <property type="project" value="InterPro"/>
</dbReference>
<dbReference type="Pfam" id="PF07732">
    <property type="entry name" value="Cu-oxidase_3"/>
    <property type="match status" value="1"/>
</dbReference>
<feature type="non-terminal residue" evidence="3">
    <location>
        <position position="50"/>
    </location>
</feature>
<name>A0AA38BMM6_TAXCH</name>
<comment type="caution">
    <text evidence="3">The sequence shown here is derived from an EMBL/GenBank/DDBJ whole genome shotgun (WGS) entry which is preliminary data.</text>
</comment>
<dbReference type="EMBL" id="JAHRHJ020003813">
    <property type="protein sequence ID" value="KAH9287700.1"/>
    <property type="molecule type" value="Genomic_DNA"/>
</dbReference>
<dbReference type="Gene3D" id="2.60.40.420">
    <property type="entry name" value="Cupredoxins - blue copper proteins"/>
    <property type="match status" value="1"/>
</dbReference>
<proteinExistence type="inferred from homology"/>
<dbReference type="PANTHER" id="PTHR11709">
    <property type="entry name" value="MULTI-COPPER OXIDASE"/>
    <property type="match status" value="1"/>
</dbReference>
<evidence type="ECO:0000259" key="2">
    <source>
        <dbReference type="Pfam" id="PF07732"/>
    </source>
</evidence>
<sequence>IRSEKVRRLCKEQEIVTVNGQFPGPSIYVHEGDRLVVHVVNNASYNITLH</sequence>
<dbReference type="InterPro" id="IPR011707">
    <property type="entry name" value="Cu-oxidase-like_N"/>
</dbReference>